<name>A0A4R8QKW9_9PEZI</name>
<dbReference type="EMBL" id="QAPG01000033">
    <property type="protein sequence ID" value="TDZ36195.1"/>
    <property type="molecule type" value="Genomic_DNA"/>
</dbReference>
<evidence type="ECO:0000313" key="1">
    <source>
        <dbReference type="EMBL" id="TDZ36195.1"/>
    </source>
</evidence>
<protein>
    <submittedName>
        <fullName evidence="1">Uncharacterized protein</fullName>
    </submittedName>
</protein>
<keyword evidence="2" id="KW-1185">Reference proteome</keyword>
<reference evidence="1 2" key="1">
    <citation type="submission" date="2018-11" db="EMBL/GenBank/DDBJ databases">
        <title>Genome sequence and assembly of Colletotrichum spinosum.</title>
        <authorList>
            <person name="Gan P."/>
            <person name="Shirasu K."/>
        </authorList>
    </citation>
    <scope>NUCLEOTIDE SEQUENCE [LARGE SCALE GENOMIC DNA]</scope>
    <source>
        <strain evidence="1 2">CBS 515.97</strain>
    </source>
</reference>
<comment type="caution">
    <text evidence="1">The sequence shown here is derived from an EMBL/GenBank/DDBJ whole genome shotgun (WGS) entry which is preliminary data.</text>
</comment>
<proteinExistence type="predicted"/>
<dbReference type="Proteomes" id="UP000295083">
    <property type="component" value="Unassembled WGS sequence"/>
</dbReference>
<sequence length="191" mass="22071">MSHRLDNDPKRSLTIQILVHYPYVFDYFPQSNLNLYKCLASMLARAEVGEPTVPEPTCYHTEEESINFFTRYIADTRYILDQPSPSLVVVRVREKAHDAHDQLPMPGGMRRLWQHAWFTDPEQNAFAKVLNIDLEQVPVGFSIDTNTTMSAPYRPKYNSEHRIRVDEGQSELDADKVTRPTLLIRLPVPSN</sequence>
<organism evidence="1 2">
    <name type="scientific">Colletotrichum spinosum</name>
    <dbReference type="NCBI Taxonomy" id="1347390"/>
    <lineage>
        <taxon>Eukaryota</taxon>
        <taxon>Fungi</taxon>
        <taxon>Dikarya</taxon>
        <taxon>Ascomycota</taxon>
        <taxon>Pezizomycotina</taxon>
        <taxon>Sordariomycetes</taxon>
        <taxon>Hypocreomycetidae</taxon>
        <taxon>Glomerellales</taxon>
        <taxon>Glomerellaceae</taxon>
        <taxon>Colletotrichum</taxon>
        <taxon>Colletotrichum orbiculare species complex</taxon>
    </lineage>
</organism>
<dbReference type="AlphaFoldDB" id="A0A4R8QKW9"/>
<accession>A0A4R8QKW9</accession>
<evidence type="ECO:0000313" key="2">
    <source>
        <dbReference type="Proteomes" id="UP000295083"/>
    </source>
</evidence>
<gene>
    <name evidence="1" type="ORF">C8035_v008093</name>
</gene>